<evidence type="ECO:0000313" key="3">
    <source>
        <dbReference type="Proteomes" id="UP001324533"/>
    </source>
</evidence>
<dbReference type="Pfam" id="PF02620">
    <property type="entry name" value="YceD"/>
    <property type="match status" value="1"/>
</dbReference>
<reference evidence="2 3" key="1">
    <citation type="submission" date="2023-06" db="EMBL/GenBank/DDBJ databases">
        <title>Rock-solubilizing bacteria, Microbacterium invictum, promotes re-establishment of vegetation in rocky wasteland by accelerating rock bio-weathering and reshaping soil bacterial community.</title>
        <authorList>
            <person name="Liu C."/>
        </authorList>
    </citation>
    <scope>NUCLEOTIDE SEQUENCE [LARGE SCALE GENOMIC DNA]</scope>
    <source>
        <strain evidence="2 3">X-18</strain>
    </source>
</reference>
<protein>
    <submittedName>
        <fullName evidence="2">YceD family protein</fullName>
    </submittedName>
</protein>
<dbReference type="InterPro" id="IPR003772">
    <property type="entry name" value="YceD"/>
</dbReference>
<keyword evidence="3" id="KW-1185">Reference proteome</keyword>
<evidence type="ECO:0000313" key="2">
    <source>
        <dbReference type="EMBL" id="WQB72031.1"/>
    </source>
</evidence>
<sequence length="192" mass="21283">MNGPFVIPVRDIVRRPGEMREFRLDLRVPEKWGEGLVSVPESESLELDVRLESVHEGILASGEAHTTFSGVCGRCLRDIAEGVEVEFQELFAYSGSEETDFEVQDDHVDLETLVRDAVVLSLPFQPVCQPDCPGLDPVTGVRRTADAEPNAEPIDPRWAALQDYIDHDTVNASGQQDRAENPAPRAENTEKS</sequence>
<gene>
    <name evidence="2" type="ORF">T9R20_08275</name>
</gene>
<dbReference type="Proteomes" id="UP001324533">
    <property type="component" value="Chromosome"/>
</dbReference>
<evidence type="ECO:0000256" key="1">
    <source>
        <dbReference type="SAM" id="MobiDB-lite"/>
    </source>
</evidence>
<organism evidence="2 3">
    <name type="scientific">Microbacterium invictum</name>
    <dbReference type="NCBI Taxonomy" id="515415"/>
    <lineage>
        <taxon>Bacteria</taxon>
        <taxon>Bacillati</taxon>
        <taxon>Actinomycetota</taxon>
        <taxon>Actinomycetes</taxon>
        <taxon>Micrococcales</taxon>
        <taxon>Microbacteriaceae</taxon>
        <taxon>Microbacterium</taxon>
    </lineage>
</organism>
<accession>A0ABZ0VHD3</accession>
<dbReference type="RefSeq" id="WP_322412142.1">
    <property type="nucleotide sequence ID" value="NZ_CP139779.1"/>
</dbReference>
<proteinExistence type="predicted"/>
<feature type="region of interest" description="Disordered" evidence="1">
    <location>
        <begin position="164"/>
        <end position="192"/>
    </location>
</feature>
<dbReference type="EMBL" id="CP139779">
    <property type="protein sequence ID" value="WQB72031.1"/>
    <property type="molecule type" value="Genomic_DNA"/>
</dbReference>
<name>A0ABZ0VHD3_9MICO</name>